<comment type="caution">
    <text evidence="1">The sequence shown here is derived from an EMBL/GenBank/DDBJ whole genome shotgun (WGS) entry which is preliminary data.</text>
</comment>
<evidence type="ECO:0000313" key="1">
    <source>
        <dbReference type="EMBL" id="MEC5388314.1"/>
    </source>
</evidence>
<reference evidence="1 2" key="1">
    <citation type="submission" date="2024-01" db="EMBL/GenBank/DDBJ databases">
        <title>Uliginosibacterium soil sp. nov.</title>
        <authorList>
            <person name="Lv Y."/>
        </authorList>
    </citation>
    <scope>NUCLEOTIDE SEQUENCE [LARGE SCALE GENOMIC DNA]</scope>
    <source>
        <strain evidence="1 2">H3</strain>
    </source>
</reference>
<evidence type="ECO:0000313" key="2">
    <source>
        <dbReference type="Proteomes" id="UP001331561"/>
    </source>
</evidence>
<protein>
    <submittedName>
        <fullName evidence="1">Uncharacterized protein</fullName>
    </submittedName>
</protein>
<sequence>MSFGIDRNELERVLGSPERENKSRLWASELQYPAGVYRFNSDGKLKEVSADAAELEIEGERVSFESLRPFLEQRDKEWFERVGFLVSPKFGIAFDPNFPSWVTAFSQSELPLWRSIGDDT</sequence>
<proteinExistence type="predicted"/>
<gene>
    <name evidence="1" type="ORF">VVD49_21455</name>
</gene>
<name>A0ABU6K8T6_9RHOO</name>
<dbReference type="RefSeq" id="WP_327601286.1">
    <property type="nucleotide sequence ID" value="NZ_JAYXHS010000005.1"/>
</dbReference>
<keyword evidence="2" id="KW-1185">Reference proteome</keyword>
<organism evidence="1 2">
    <name type="scientific">Uliginosibacterium silvisoli</name>
    <dbReference type="NCBI Taxonomy" id="3114758"/>
    <lineage>
        <taxon>Bacteria</taxon>
        <taxon>Pseudomonadati</taxon>
        <taxon>Pseudomonadota</taxon>
        <taxon>Betaproteobacteria</taxon>
        <taxon>Rhodocyclales</taxon>
        <taxon>Zoogloeaceae</taxon>
        <taxon>Uliginosibacterium</taxon>
    </lineage>
</organism>
<accession>A0ABU6K8T6</accession>
<dbReference type="Proteomes" id="UP001331561">
    <property type="component" value="Unassembled WGS sequence"/>
</dbReference>
<dbReference type="EMBL" id="JAYXHS010000005">
    <property type="protein sequence ID" value="MEC5388314.1"/>
    <property type="molecule type" value="Genomic_DNA"/>
</dbReference>